<keyword evidence="2" id="KW-1185">Reference proteome</keyword>
<name>A0ABQ0QKC6_9PROT</name>
<dbReference type="Proteomes" id="UP001062443">
    <property type="component" value="Unassembled WGS sequence"/>
</dbReference>
<evidence type="ECO:0000313" key="2">
    <source>
        <dbReference type="Proteomes" id="UP001062443"/>
    </source>
</evidence>
<comment type="caution">
    <text evidence="1">The sequence shown here is derived from an EMBL/GenBank/DDBJ whole genome shotgun (WGS) entry which is preliminary data.</text>
</comment>
<dbReference type="EMBL" id="BAQB01000022">
    <property type="protein sequence ID" value="GBR47909.1"/>
    <property type="molecule type" value="Genomic_DNA"/>
</dbReference>
<accession>A0ABQ0QKC6</accession>
<organism evidence="1 2">
    <name type="scientific">Neokomagataea tanensis NBRC 106556</name>
    <dbReference type="NCBI Taxonomy" id="1223519"/>
    <lineage>
        <taxon>Bacteria</taxon>
        <taxon>Pseudomonadati</taxon>
        <taxon>Pseudomonadota</taxon>
        <taxon>Alphaproteobacteria</taxon>
        <taxon>Acetobacterales</taxon>
        <taxon>Acetobacteraceae</taxon>
        <taxon>Neokomagataea</taxon>
    </lineage>
</organism>
<reference evidence="1" key="1">
    <citation type="submission" date="2013-04" db="EMBL/GenBank/DDBJ databases">
        <title>The genome sequencing project of 58 acetic acid bacteria.</title>
        <authorList>
            <person name="Okamoto-Kainuma A."/>
            <person name="Ishikawa M."/>
            <person name="Umino S."/>
            <person name="Koizumi Y."/>
            <person name="Shiwa Y."/>
            <person name="Yoshikawa H."/>
            <person name="Matsutani M."/>
            <person name="Matsushita K."/>
        </authorList>
    </citation>
    <scope>NUCLEOTIDE SEQUENCE</scope>
    <source>
        <strain evidence="1">NBRC 106556</strain>
    </source>
</reference>
<gene>
    <name evidence="1" type="ORF">AA106556_1618</name>
</gene>
<sequence>MVKAVEMLGRAIIGAVINNIAGRWGSIVPVMAAPDGKVVRFIINHGDDG</sequence>
<evidence type="ECO:0000313" key="1">
    <source>
        <dbReference type="EMBL" id="GBR47909.1"/>
    </source>
</evidence>
<proteinExistence type="predicted"/>
<protein>
    <submittedName>
        <fullName evidence="1">Uncharacterized protein</fullName>
    </submittedName>
</protein>